<organism evidence="8 9">
    <name type="scientific">Vitis vinifera</name>
    <name type="common">Grape</name>
    <dbReference type="NCBI Taxonomy" id="29760"/>
    <lineage>
        <taxon>Eukaryota</taxon>
        <taxon>Viridiplantae</taxon>
        <taxon>Streptophyta</taxon>
        <taxon>Embryophyta</taxon>
        <taxon>Tracheophyta</taxon>
        <taxon>Spermatophyta</taxon>
        <taxon>Magnoliopsida</taxon>
        <taxon>eudicotyledons</taxon>
        <taxon>Gunneridae</taxon>
        <taxon>Pentapetalae</taxon>
        <taxon>rosids</taxon>
        <taxon>Vitales</taxon>
        <taxon>Vitaceae</taxon>
        <taxon>Viteae</taxon>
        <taxon>Vitis</taxon>
    </lineage>
</organism>
<dbReference type="GO" id="GO:0008017">
    <property type="term" value="F:microtubule binding"/>
    <property type="evidence" value="ECO:0007669"/>
    <property type="project" value="InterPro"/>
</dbReference>
<evidence type="ECO:0000313" key="9">
    <source>
        <dbReference type="Proteomes" id="UP000288805"/>
    </source>
</evidence>
<dbReference type="InterPro" id="IPR019821">
    <property type="entry name" value="Kinesin_motor_CS"/>
</dbReference>
<name>A0A438F0G0_VITVI</name>
<accession>A0A438F0G0</accession>
<dbReference type="GO" id="GO:0005874">
    <property type="term" value="C:microtubule"/>
    <property type="evidence" value="ECO:0007669"/>
    <property type="project" value="UniProtKB-KW"/>
</dbReference>
<evidence type="ECO:0000256" key="1">
    <source>
        <dbReference type="ARBA" id="ARBA00022741"/>
    </source>
</evidence>
<dbReference type="Proteomes" id="UP000288805">
    <property type="component" value="Unassembled WGS sequence"/>
</dbReference>
<keyword evidence="2 4" id="KW-0067">ATP-binding</keyword>
<dbReference type="Gene3D" id="3.40.850.10">
    <property type="entry name" value="Kinesin motor domain"/>
    <property type="match status" value="1"/>
</dbReference>
<dbReference type="SUPFAM" id="SSF52540">
    <property type="entry name" value="P-loop containing nucleoside triphosphate hydrolases"/>
    <property type="match status" value="1"/>
</dbReference>
<dbReference type="PANTHER" id="PTHR47972:SF2">
    <property type="entry name" value="KINESIN-LIKE PROTEIN KIN-14S"/>
    <property type="match status" value="1"/>
</dbReference>
<dbReference type="SMART" id="SM00129">
    <property type="entry name" value="KISc"/>
    <property type="match status" value="1"/>
</dbReference>
<dbReference type="InterPro" id="IPR027640">
    <property type="entry name" value="Kinesin-like_fam"/>
</dbReference>
<dbReference type="InterPro" id="IPR027417">
    <property type="entry name" value="P-loop_NTPase"/>
</dbReference>
<feature type="domain" description="Kinesin motor" evidence="7">
    <location>
        <begin position="224"/>
        <end position="587"/>
    </location>
</feature>
<sequence length="904" mass="101596">MVVRTPPKQKKIDAPLNPILLREPVKKVATSCLFLGTFFRLFCLVAEKNCRTGKTKVRGGSMHGSITRSSVHSCRWNKGRIWGDTKPSEYQRLSQNESQMQARVSQEKVEPNWDKMDENDVSMEIQEISLDHNQRLPVSQKIDELSTETQNLKVHTILCNEVKNINADSIPGPEVYDALLFLGIEYETLKKKYLEESELLKKKYLEECLERKRLYNEVIELKGNIRVFCRCRPLNQAEIANGSTSIVDFDSSRENELQIICSDSSKKQFKFDHVFRPGSDQEAVFAQTSPIVTSVLDGYNVCIFAYGQTGTGKTFTMEGTPENRGVNYRTLEELFRISRERSNIINYELFVSMLEVYNEKIRDLLVEKSNQPPKKLEVKQAAEGTQEVPGLVEARVYGTDEVWGLLQSGSRIRSVGSTNANELSSRSHCLLRVTVKGENLVNGERTSSHLWLVDLAGSERVGRIEAEGDRLKESQFINKSLSALGDVISALASKTAHIPYRHISLSLSLFWISCPANSLAPDYNVPLHCTYLKCSGGHYELHGKTLTKTKNTGGDCKTLMFVQISPSAADLGETLCSLNFASRVRGIGCGPVRKQADLTELFKYKQLAEKLKHEEKETKKLQDVCRSLQEKVRDLENQLAVERKTRLKQPLKTIAEKKPPLGPSKLKMPLKEISNFLPPPSPIPPHKTMSYSSILPASTDDKENMLRPSAAATKTKSLLQPRRTIAKNKPSLGPSKLRMMPVRRISYLLPPPSPILPASTDDRVNMPRPTAAATNTKSFLQPRRTSICLRLSQTSTAQVLQPKRRVSIETLLPEFNSHMITPLTAELKSRGAMGSQSFVRNPYRIQRISRIFSPLPGSRTASGATVQATPTAMRSCSKFMEAGSLRPKLSFVRDPKKILYYTPY</sequence>
<keyword evidence="5" id="KW-0493">Microtubule</keyword>
<comment type="caution">
    <text evidence="8">The sequence shown here is derived from an EMBL/GenBank/DDBJ whole genome shotgun (WGS) entry which is preliminary data.</text>
</comment>
<dbReference type="GO" id="GO:0003777">
    <property type="term" value="F:microtubule motor activity"/>
    <property type="evidence" value="ECO:0007669"/>
    <property type="project" value="InterPro"/>
</dbReference>
<dbReference type="EMBL" id="QGNW01001145">
    <property type="protein sequence ID" value="RVW53487.1"/>
    <property type="molecule type" value="Genomic_DNA"/>
</dbReference>
<keyword evidence="6" id="KW-0175">Coiled coil</keyword>
<dbReference type="InterPro" id="IPR036961">
    <property type="entry name" value="Kinesin_motor_dom_sf"/>
</dbReference>
<dbReference type="PROSITE" id="PS00411">
    <property type="entry name" value="KINESIN_MOTOR_1"/>
    <property type="match status" value="1"/>
</dbReference>
<dbReference type="Pfam" id="PF00225">
    <property type="entry name" value="Kinesin"/>
    <property type="match status" value="1"/>
</dbReference>
<dbReference type="PROSITE" id="PS50067">
    <property type="entry name" value="KINESIN_MOTOR_2"/>
    <property type="match status" value="1"/>
</dbReference>
<proteinExistence type="inferred from homology"/>
<evidence type="ECO:0000256" key="6">
    <source>
        <dbReference type="SAM" id="Coils"/>
    </source>
</evidence>
<comment type="similarity">
    <text evidence="4 5">Belongs to the TRAFAC class myosin-kinesin ATPase superfamily. Kinesin family.</text>
</comment>
<evidence type="ECO:0000256" key="5">
    <source>
        <dbReference type="RuleBase" id="RU000394"/>
    </source>
</evidence>
<evidence type="ECO:0000256" key="2">
    <source>
        <dbReference type="ARBA" id="ARBA00022840"/>
    </source>
</evidence>
<dbReference type="GO" id="GO:0007018">
    <property type="term" value="P:microtubule-based movement"/>
    <property type="evidence" value="ECO:0007669"/>
    <property type="project" value="InterPro"/>
</dbReference>
<dbReference type="GO" id="GO:0005524">
    <property type="term" value="F:ATP binding"/>
    <property type="evidence" value="ECO:0007669"/>
    <property type="project" value="UniProtKB-UniRule"/>
</dbReference>
<protein>
    <recommendedName>
        <fullName evidence="5">Kinesin-like protein</fullName>
    </recommendedName>
</protein>
<keyword evidence="1 4" id="KW-0547">Nucleotide-binding</keyword>
<feature type="binding site" evidence="4">
    <location>
        <begin position="307"/>
        <end position="314"/>
    </location>
    <ligand>
        <name>ATP</name>
        <dbReference type="ChEBI" id="CHEBI:30616"/>
    </ligand>
</feature>
<keyword evidence="3 4" id="KW-0505">Motor protein</keyword>
<gene>
    <name evidence="8" type="primary">KIN14S_3</name>
    <name evidence="8" type="ORF">CK203_083751</name>
</gene>
<evidence type="ECO:0000313" key="8">
    <source>
        <dbReference type="EMBL" id="RVW53487.1"/>
    </source>
</evidence>
<dbReference type="PANTHER" id="PTHR47972">
    <property type="entry name" value="KINESIN-LIKE PROTEIN KLP-3"/>
    <property type="match status" value="1"/>
</dbReference>
<dbReference type="PRINTS" id="PR00380">
    <property type="entry name" value="KINESINHEAVY"/>
</dbReference>
<evidence type="ECO:0000256" key="4">
    <source>
        <dbReference type="PROSITE-ProRule" id="PRU00283"/>
    </source>
</evidence>
<evidence type="ECO:0000256" key="3">
    <source>
        <dbReference type="ARBA" id="ARBA00023175"/>
    </source>
</evidence>
<reference evidence="8 9" key="1">
    <citation type="journal article" date="2018" name="PLoS Genet.">
        <title>Population sequencing reveals clonal diversity and ancestral inbreeding in the grapevine cultivar Chardonnay.</title>
        <authorList>
            <person name="Roach M.J."/>
            <person name="Johnson D.L."/>
            <person name="Bohlmann J."/>
            <person name="van Vuuren H.J."/>
            <person name="Jones S.J."/>
            <person name="Pretorius I.S."/>
            <person name="Schmidt S.A."/>
            <person name="Borneman A.R."/>
        </authorList>
    </citation>
    <scope>NUCLEOTIDE SEQUENCE [LARGE SCALE GENOMIC DNA]</scope>
    <source>
        <strain evidence="9">cv. Chardonnay</strain>
        <tissue evidence="8">Leaf</tissue>
    </source>
</reference>
<evidence type="ECO:0000259" key="7">
    <source>
        <dbReference type="PROSITE" id="PS50067"/>
    </source>
</evidence>
<feature type="coiled-coil region" evidence="6">
    <location>
        <begin position="604"/>
        <end position="645"/>
    </location>
</feature>
<dbReference type="AlphaFoldDB" id="A0A438F0G0"/>
<dbReference type="InterPro" id="IPR001752">
    <property type="entry name" value="Kinesin_motor_dom"/>
</dbReference>